<evidence type="ECO:0000256" key="3">
    <source>
        <dbReference type="ARBA" id="ARBA00022801"/>
    </source>
</evidence>
<dbReference type="SMART" id="SM00487">
    <property type="entry name" value="DEXDc"/>
    <property type="match status" value="1"/>
</dbReference>
<evidence type="ECO:0000256" key="7">
    <source>
        <dbReference type="ARBA" id="ARBA00023235"/>
    </source>
</evidence>
<dbReference type="PROSITE" id="PS51194">
    <property type="entry name" value="HELICASE_CTER"/>
    <property type="match status" value="1"/>
</dbReference>
<comment type="caution">
    <text evidence="14">The sequence shown here is derived from an EMBL/GenBank/DDBJ whole genome shotgun (WGS) entry which is preliminary data.</text>
</comment>
<evidence type="ECO:0000256" key="1">
    <source>
        <dbReference type="ARBA" id="ARBA00005446"/>
    </source>
</evidence>
<evidence type="ECO:0000313" key="14">
    <source>
        <dbReference type="EMBL" id="MBE9610958.1"/>
    </source>
</evidence>
<keyword evidence="15" id="KW-1185">Reference proteome</keyword>
<reference evidence="14 15" key="1">
    <citation type="submission" date="2020-10" db="EMBL/GenBank/DDBJ databases">
        <title>The genome sequence of Chitinilyticum litopenaei 4Y14.</title>
        <authorList>
            <person name="Liu Y."/>
        </authorList>
    </citation>
    <scope>NUCLEOTIDE SEQUENCE [LARGE SCALE GENOMIC DNA]</scope>
    <source>
        <strain evidence="14 15">4Y14</strain>
    </source>
</reference>
<feature type="domain" description="Helicase C-terminal" evidence="12">
    <location>
        <begin position="521"/>
        <end position="668"/>
    </location>
</feature>
<keyword evidence="2 10" id="KW-0547">Nucleotide-binding</keyword>
<dbReference type="InterPro" id="IPR012337">
    <property type="entry name" value="RNaseH-like_sf"/>
</dbReference>
<feature type="binding site" evidence="10">
    <location>
        <begin position="1120"/>
        <end position="1127"/>
    </location>
    <ligand>
        <name>ATP</name>
        <dbReference type="ChEBI" id="CHEBI:30616"/>
    </ligand>
</feature>
<keyword evidence="4 10" id="KW-0347">Helicase</keyword>
<dbReference type="PANTHER" id="PTHR13710:SF105">
    <property type="entry name" value="ATP-DEPENDENT DNA HELICASE Q1"/>
    <property type="match status" value="1"/>
</dbReference>
<dbReference type="Gene3D" id="3.40.50.300">
    <property type="entry name" value="P-loop containing nucleotide triphosphate hydrolases"/>
    <property type="match status" value="5"/>
</dbReference>
<evidence type="ECO:0000259" key="11">
    <source>
        <dbReference type="PROSITE" id="PS51192"/>
    </source>
</evidence>
<feature type="domain" description="UvrD-like helicase ATP-binding" evidence="13">
    <location>
        <begin position="1099"/>
        <end position="1312"/>
    </location>
</feature>
<proteinExistence type="inferred from homology"/>
<evidence type="ECO:0000256" key="2">
    <source>
        <dbReference type="ARBA" id="ARBA00022741"/>
    </source>
</evidence>
<dbReference type="PROSITE" id="PS51192">
    <property type="entry name" value="HELICASE_ATP_BIND_1"/>
    <property type="match status" value="1"/>
</dbReference>
<dbReference type="Pfam" id="PF00270">
    <property type="entry name" value="DEAD"/>
    <property type="match status" value="1"/>
</dbReference>
<keyword evidence="3 10" id="KW-0378">Hydrolase</keyword>
<dbReference type="CDD" id="cd17932">
    <property type="entry name" value="DEXQc_UvrD"/>
    <property type="match status" value="1"/>
</dbReference>
<dbReference type="InterPro" id="IPR014001">
    <property type="entry name" value="Helicase_ATP-bd"/>
</dbReference>
<dbReference type="Pfam" id="PF13538">
    <property type="entry name" value="UvrD_C_2"/>
    <property type="match status" value="1"/>
</dbReference>
<dbReference type="NCBIfam" id="TIGR00614">
    <property type="entry name" value="recQ_fam"/>
    <property type="match status" value="1"/>
</dbReference>
<dbReference type="GO" id="GO:0043138">
    <property type="term" value="F:3'-5' DNA helicase activity"/>
    <property type="evidence" value="ECO:0007669"/>
    <property type="project" value="UniProtKB-EC"/>
</dbReference>
<dbReference type="InterPro" id="IPR011545">
    <property type="entry name" value="DEAD/DEAH_box_helicase_dom"/>
</dbReference>
<evidence type="ECO:0000256" key="10">
    <source>
        <dbReference type="PROSITE-ProRule" id="PRU00560"/>
    </source>
</evidence>
<dbReference type="InterPro" id="IPR036397">
    <property type="entry name" value="RNaseH_sf"/>
</dbReference>
<dbReference type="InterPro" id="IPR014016">
    <property type="entry name" value="UvrD-like_ATP-bd"/>
</dbReference>
<dbReference type="SMART" id="SM00490">
    <property type="entry name" value="HELICc"/>
    <property type="match status" value="1"/>
</dbReference>
<sequence>MSASLTPKCLIFDLETVPQTGSDEEKIIKIGALRPDTLKDLERKTNNQNLLPALSELDSLSEGASFVLGHNILAHDLPILQQRRPDLQLLQLPAIDTLRLAPLAFPQNPYHRLIKNYKLIRDSINSPLADCRATYSLYQDQCLAFDKLAANDKSELRVYHALTAPNPGPGLGNYMLYLAGKPAPGLTELRRLIPNLLQESDPAVQRTLKVCVTRLQQLLEQDLTNKAMHWAIAYTLAWLRVSGGNSVLAPWVRHQFPAVARLIHELRDIPCGSSECSYCQSIHDPRHELKRYFGFDHFRSEPRNSQGGSLQEDIVLAGMQGKHVLAILATGGGKSLCYQLPALNRYYRNGGLTIIISPLQSLMKDQVDGLLKRNVHSAAALNGLLTMPERANVLEKIQMGDIGILLVSPEQFRNRAFRNAIEHRQINAWIFDEAHCLSKWGHDFRPDYLYAARFIREFSSHGELAPIGCFTATAKLEVLDDIRDHFKRELDVQFVEFIGGHERTNLDFSVIQVHRSEKWSATHRLLTDTLEHSPGGAVVFVARRKSAEELAEFLKSQRWACEHFHAGLKPEHKKEIQESFIAGALRVIVATNAFGMGVDKPDIRLVIHAEIPGSLENYLQEAGRAGRDQHQAECVLLYDPDDIETQFGITERSKLSKTDIDQILKKLRNSAKRVKDGKVIITAGEILNDQYVHTSFEADDRDAETKVATAVAWLERGHFLERNENHTQVFPAKLRFTSMEEAQARLAKADLSDRRRQEYSSVLSILYAAEADERVTTDQLMQHTGLTQDEVTATLRQLEELELLVNDTQITLYVHAGIANGSLQRLERSIKLEKALFSLLREYAADADLGEWQVLNIPELTTRLREETQEEVIPLHVSRLLNALSSDSDDSGKYRGSFELKGYAQDSVKIRIKGTRTWSDIEEMGEKRRLLALKVVDYLLKCVEGQRGKDLLVETTLGSLVGIIESDLELSTIVRPDRRQPAIQHVLLYLHQEEVLALNHGMTVMRRAMTIQVNDEQNRRYQKDDYDPLAEHYSERRIQVHVMREYAEIALKEMADALRLVMHYFTLPKRDFLKRYFSSKKEVLGLATSESSWRKIIDPLNEQQRAIVSDEEDHNQLVLAGPGSGKTRVIVHRVAYLLRVRRIPAQSIIVLTFNRHAANEVRKRLYALVGADAFGLTILTYHAMAMRLMGVSFKTKDRVDEHELAQVIQQAVALLEGSREAMGEDELRDRLLQGYQYILVDEYQDIDDWQYRLVSALAGRNQDPENKLTILAVGDDDQNVYAWRNTSNRYIEQFQQDYQARTAFLVSNYRSTRHIIAAANSVIAHCNARLKAEHPICIDPLRQASPLGGRWQSLDGERQGKLLLLQLPSDDLGSGNVQCQAVMNELNRLLQLDPESSWTDGAILARTHEYLHPFQAWCEHHGIPYVLAADKNNQLPITRQRGFVLAVDRLRELAQQDIATTDAIRVMKDGSDDPEWLTFFDSAAEQLKAEFGDCTLAIPLLVNWLYDYARECRHSGKRGLYLGTVHSAKGLEFKHVAMLDGAWNEASDEERRLFYVGMTRAMETLTLCKFEQHRHPFIKALNGYEMLVRPQAFTPLPQLNLRYHQLSLKEIDLGFAGRHHSTDAIHQHLSGLRVGDRLTLRTETSGRCQFINQEGEVVGRSSKAFKPPEHLHEIEVSAILLRNKADLEEQYQTSCKVERWVILVPRLICTSATV</sequence>
<dbReference type="GO" id="GO:0006310">
    <property type="term" value="P:DNA recombination"/>
    <property type="evidence" value="ECO:0007669"/>
    <property type="project" value="InterPro"/>
</dbReference>
<dbReference type="SUPFAM" id="SSF52540">
    <property type="entry name" value="P-loop containing nucleoside triphosphate hydrolases"/>
    <property type="match status" value="2"/>
</dbReference>
<evidence type="ECO:0000256" key="4">
    <source>
        <dbReference type="ARBA" id="ARBA00022806"/>
    </source>
</evidence>
<evidence type="ECO:0000256" key="5">
    <source>
        <dbReference type="ARBA" id="ARBA00022840"/>
    </source>
</evidence>
<dbReference type="InterPro" id="IPR027785">
    <property type="entry name" value="UvrD-like_helicase_C"/>
</dbReference>
<dbReference type="GO" id="GO:0016787">
    <property type="term" value="F:hydrolase activity"/>
    <property type="evidence" value="ECO:0007669"/>
    <property type="project" value="UniProtKB-UniRule"/>
</dbReference>
<dbReference type="PROSITE" id="PS51198">
    <property type="entry name" value="UVRD_HELICASE_ATP_BIND"/>
    <property type="match status" value="1"/>
</dbReference>
<dbReference type="EC" id="5.6.2.4" evidence="9"/>
<dbReference type="GO" id="GO:0009378">
    <property type="term" value="F:four-way junction helicase activity"/>
    <property type="evidence" value="ECO:0007669"/>
    <property type="project" value="TreeGrafter"/>
</dbReference>
<name>A0A8J7G3V9_9NEIS</name>
<comment type="catalytic activity">
    <reaction evidence="8">
        <text>Couples ATP hydrolysis with the unwinding of duplex DNA by translocating in the 3'-5' direction.</text>
        <dbReference type="EC" id="5.6.2.4"/>
    </reaction>
</comment>
<dbReference type="GO" id="GO:0005694">
    <property type="term" value="C:chromosome"/>
    <property type="evidence" value="ECO:0007669"/>
    <property type="project" value="TreeGrafter"/>
</dbReference>
<accession>A0A8J7G3V9</accession>
<dbReference type="InterPro" id="IPR001650">
    <property type="entry name" value="Helicase_C-like"/>
</dbReference>
<dbReference type="Gene3D" id="3.30.420.10">
    <property type="entry name" value="Ribonuclease H-like superfamily/Ribonuclease H"/>
    <property type="match status" value="1"/>
</dbReference>
<dbReference type="Pfam" id="PF00271">
    <property type="entry name" value="Helicase_C"/>
    <property type="match status" value="1"/>
</dbReference>
<dbReference type="Pfam" id="PF13245">
    <property type="entry name" value="AAA_19"/>
    <property type="match status" value="1"/>
</dbReference>
<comment type="similarity">
    <text evidence="1">Belongs to the helicase family. RecQ subfamily.</text>
</comment>
<dbReference type="GO" id="GO:0005737">
    <property type="term" value="C:cytoplasm"/>
    <property type="evidence" value="ECO:0007669"/>
    <property type="project" value="TreeGrafter"/>
</dbReference>
<evidence type="ECO:0000259" key="13">
    <source>
        <dbReference type="PROSITE" id="PS51198"/>
    </source>
</evidence>
<evidence type="ECO:0000256" key="8">
    <source>
        <dbReference type="ARBA" id="ARBA00034617"/>
    </source>
</evidence>
<evidence type="ECO:0000313" key="15">
    <source>
        <dbReference type="Proteomes" id="UP000604481"/>
    </source>
</evidence>
<dbReference type="InterPro" id="IPR027417">
    <property type="entry name" value="P-loop_NTPase"/>
</dbReference>
<dbReference type="GO" id="GO:0005524">
    <property type="term" value="F:ATP binding"/>
    <property type="evidence" value="ECO:0007669"/>
    <property type="project" value="UniProtKB-UniRule"/>
</dbReference>
<dbReference type="InterPro" id="IPR004589">
    <property type="entry name" value="DNA_helicase_ATP-dep_RecQ"/>
</dbReference>
<dbReference type="RefSeq" id="WP_194117476.1">
    <property type="nucleotide sequence ID" value="NZ_JADFUA010000016.1"/>
</dbReference>
<dbReference type="GO" id="GO:0006281">
    <property type="term" value="P:DNA repair"/>
    <property type="evidence" value="ECO:0007669"/>
    <property type="project" value="TreeGrafter"/>
</dbReference>
<gene>
    <name evidence="14" type="ORF">INR99_16665</name>
</gene>
<feature type="domain" description="Helicase ATP-binding" evidence="11">
    <location>
        <begin position="315"/>
        <end position="492"/>
    </location>
</feature>
<keyword evidence="5 10" id="KW-0067">ATP-binding</keyword>
<evidence type="ECO:0000256" key="9">
    <source>
        <dbReference type="ARBA" id="ARBA00034808"/>
    </source>
</evidence>
<evidence type="ECO:0000259" key="12">
    <source>
        <dbReference type="PROSITE" id="PS51194"/>
    </source>
</evidence>
<organism evidence="14 15">
    <name type="scientific">Chitinilyticum piscinae</name>
    <dbReference type="NCBI Taxonomy" id="2866724"/>
    <lineage>
        <taxon>Bacteria</taxon>
        <taxon>Pseudomonadati</taxon>
        <taxon>Pseudomonadota</taxon>
        <taxon>Betaproteobacteria</taxon>
        <taxon>Neisseriales</taxon>
        <taxon>Chitinibacteraceae</taxon>
        <taxon>Chitinilyticum</taxon>
    </lineage>
</organism>
<keyword evidence="7" id="KW-0413">Isomerase</keyword>
<dbReference type="EMBL" id="JADFUA010000016">
    <property type="protein sequence ID" value="MBE9610958.1"/>
    <property type="molecule type" value="Genomic_DNA"/>
</dbReference>
<dbReference type="Proteomes" id="UP000604481">
    <property type="component" value="Unassembled WGS sequence"/>
</dbReference>
<evidence type="ECO:0000256" key="6">
    <source>
        <dbReference type="ARBA" id="ARBA00023125"/>
    </source>
</evidence>
<dbReference type="GO" id="GO:0003677">
    <property type="term" value="F:DNA binding"/>
    <property type="evidence" value="ECO:0007669"/>
    <property type="project" value="UniProtKB-KW"/>
</dbReference>
<protein>
    <recommendedName>
        <fullName evidence="9">DNA 3'-5' helicase</fullName>
        <ecNumber evidence="9">5.6.2.4</ecNumber>
    </recommendedName>
</protein>
<keyword evidence="6" id="KW-0238">DNA-binding</keyword>
<dbReference type="SUPFAM" id="SSF53098">
    <property type="entry name" value="Ribonuclease H-like"/>
    <property type="match status" value="1"/>
</dbReference>
<dbReference type="PANTHER" id="PTHR13710">
    <property type="entry name" value="DNA HELICASE RECQ FAMILY MEMBER"/>
    <property type="match status" value="1"/>
</dbReference>